<reference evidence="1 2" key="1">
    <citation type="journal article" date="2017" name="Nat. Commun.">
        <title>Genome assembly with in vitro proximity ligation data and whole-genome triplication in lettuce.</title>
        <authorList>
            <person name="Reyes-Chin-Wo S."/>
            <person name="Wang Z."/>
            <person name="Yang X."/>
            <person name="Kozik A."/>
            <person name="Arikit S."/>
            <person name="Song C."/>
            <person name="Xia L."/>
            <person name="Froenicke L."/>
            <person name="Lavelle D.O."/>
            <person name="Truco M.J."/>
            <person name="Xia R."/>
            <person name="Zhu S."/>
            <person name="Xu C."/>
            <person name="Xu H."/>
            <person name="Xu X."/>
            <person name="Cox K."/>
            <person name="Korf I."/>
            <person name="Meyers B.C."/>
            <person name="Michelmore R.W."/>
        </authorList>
    </citation>
    <scope>NUCLEOTIDE SEQUENCE [LARGE SCALE GENOMIC DNA]</scope>
    <source>
        <strain evidence="2">cv. Salinas</strain>
        <tissue evidence="1">Seedlings</tissue>
    </source>
</reference>
<dbReference type="PANTHER" id="PTHR47718:SF12">
    <property type="entry name" value="PROTEIN FAR1-RELATED SEQUENCE"/>
    <property type="match status" value="1"/>
</dbReference>
<dbReference type="AlphaFoldDB" id="A0A9R1UTE5"/>
<organism evidence="1 2">
    <name type="scientific">Lactuca sativa</name>
    <name type="common">Garden lettuce</name>
    <dbReference type="NCBI Taxonomy" id="4236"/>
    <lineage>
        <taxon>Eukaryota</taxon>
        <taxon>Viridiplantae</taxon>
        <taxon>Streptophyta</taxon>
        <taxon>Embryophyta</taxon>
        <taxon>Tracheophyta</taxon>
        <taxon>Spermatophyta</taxon>
        <taxon>Magnoliopsida</taxon>
        <taxon>eudicotyledons</taxon>
        <taxon>Gunneridae</taxon>
        <taxon>Pentapetalae</taxon>
        <taxon>asterids</taxon>
        <taxon>campanulids</taxon>
        <taxon>Asterales</taxon>
        <taxon>Asteraceae</taxon>
        <taxon>Cichorioideae</taxon>
        <taxon>Cichorieae</taxon>
        <taxon>Lactucinae</taxon>
        <taxon>Lactuca</taxon>
    </lineage>
</organism>
<evidence type="ECO:0000313" key="1">
    <source>
        <dbReference type="EMBL" id="KAJ0193445.1"/>
    </source>
</evidence>
<comment type="caution">
    <text evidence="1">The sequence shown here is derived from an EMBL/GenBank/DDBJ whole genome shotgun (WGS) entry which is preliminary data.</text>
</comment>
<name>A0A9R1UTE5_LACSA</name>
<sequence>MPCCSKRTSSKKNGCAAGYNDNRKLCFSNFSFEVQTDVVDHLTRLFWVDDTSKANYKELGEILFFMLLINQTTRETADANVWLLEEFRKAFVKLPMMIVTDQDSSMKKVVHFVFPFSKHRLYYKIREFTAQERSWGVNSKMEL</sequence>
<proteinExistence type="predicted"/>
<accession>A0A9R1UTE5</accession>
<evidence type="ECO:0008006" key="3">
    <source>
        <dbReference type="Google" id="ProtNLM"/>
    </source>
</evidence>
<protein>
    <recommendedName>
        <fullName evidence="3">Protein FAR1-RELATED SEQUENCE</fullName>
    </recommendedName>
</protein>
<keyword evidence="2" id="KW-1185">Reference proteome</keyword>
<evidence type="ECO:0000313" key="2">
    <source>
        <dbReference type="Proteomes" id="UP000235145"/>
    </source>
</evidence>
<gene>
    <name evidence="1" type="ORF">LSAT_V11C800419140</name>
</gene>
<dbReference type="PANTHER" id="PTHR47718">
    <property type="entry name" value="OS01G0519700 PROTEIN"/>
    <property type="match status" value="1"/>
</dbReference>
<dbReference type="EMBL" id="NBSK02000008">
    <property type="protein sequence ID" value="KAJ0193445.1"/>
    <property type="molecule type" value="Genomic_DNA"/>
</dbReference>
<dbReference type="Proteomes" id="UP000235145">
    <property type="component" value="Unassembled WGS sequence"/>
</dbReference>